<reference evidence="1 2" key="1">
    <citation type="journal article" date="2016" name="Sci. Rep.">
        <title>The Dendrobium catenatum Lindl. genome sequence provides insights into polysaccharide synthase, floral development and adaptive evolution.</title>
        <authorList>
            <person name="Zhang G.Q."/>
            <person name="Xu Q."/>
            <person name="Bian C."/>
            <person name="Tsai W.C."/>
            <person name="Yeh C.M."/>
            <person name="Liu K.W."/>
            <person name="Yoshida K."/>
            <person name="Zhang L.S."/>
            <person name="Chang S.B."/>
            <person name="Chen F."/>
            <person name="Shi Y."/>
            <person name="Su Y.Y."/>
            <person name="Zhang Y.Q."/>
            <person name="Chen L.J."/>
            <person name="Yin Y."/>
            <person name="Lin M."/>
            <person name="Huang H."/>
            <person name="Deng H."/>
            <person name="Wang Z.W."/>
            <person name="Zhu S.L."/>
            <person name="Zhao X."/>
            <person name="Deng C."/>
            <person name="Niu S.C."/>
            <person name="Huang J."/>
            <person name="Wang M."/>
            <person name="Liu G.H."/>
            <person name="Yang H.J."/>
            <person name="Xiao X.J."/>
            <person name="Hsiao Y.Y."/>
            <person name="Wu W.L."/>
            <person name="Chen Y.Y."/>
            <person name="Mitsuda N."/>
            <person name="Ohme-Takagi M."/>
            <person name="Luo Y.B."/>
            <person name="Van de Peer Y."/>
            <person name="Liu Z.J."/>
        </authorList>
    </citation>
    <scope>NUCLEOTIDE SEQUENCE [LARGE SCALE GENOMIC DNA]</scope>
    <source>
        <tissue evidence="1">The whole plant</tissue>
    </source>
</reference>
<sequence length="169" mass="18262">METEGRQPPISGGSVEAWYSTIGNSHGAVRSFSSSLPAFGDIHPSFAQGSKEKLCTGMPLVINEGGSIMPSKKAPKVEGKGKAMIADNEAIVHLRKNASIKMNGVDHNLGHAVVETKKVSLENVDTVDTVIQDLNKSDLEQVRECNNGDLGLCKEYMNEVTERPKQINQ</sequence>
<accession>A0A2I0VL51</accession>
<reference evidence="1 2" key="2">
    <citation type="journal article" date="2017" name="Nature">
        <title>The Apostasia genome and the evolution of orchids.</title>
        <authorList>
            <person name="Zhang G.Q."/>
            <person name="Liu K.W."/>
            <person name="Li Z."/>
            <person name="Lohaus R."/>
            <person name="Hsiao Y.Y."/>
            <person name="Niu S.C."/>
            <person name="Wang J.Y."/>
            <person name="Lin Y.C."/>
            <person name="Xu Q."/>
            <person name="Chen L.J."/>
            <person name="Yoshida K."/>
            <person name="Fujiwara S."/>
            <person name="Wang Z.W."/>
            <person name="Zhang Y.Q."/>
            <person name="Mitsuda N."/>
            <person name="Wang M."/>
            <person name="Liu G.H."/>
            <person name="Pecoraro L."/>
            <person name="Huang H.X."/>
            <person name="Xiao X.J."/>
            <person name="Lin M."/>
            <person name="Wu X.Y."/>
            <person name="Wu W.L."/>
            <person name="Chen Y.Y."/>
            <person name="Chang S.B."/>
            <person name="Sakamoto S."/>
            <person name="Ohme-Takagi M."/>
            <person name="Yagi M."/>
            <person name="Zeng S.J."/>
            <person name="Shen C.Y."/>
            <person name="Yeh C.M."/>
            <person name="Luo Y.B."/>
            <person name="Tsai W.C."/>
            <person name="Van de Peer Y."/>
            <person name="Liu Z.J."/>
        </authorList>
    </citation>
    <scope>NUCLEOTIDE SEQUENCE [LARGE SCALE GENOMIC DNA]</scope>
    <source>
        <tissue evidence="1">The whole plant</tissue>
    </source>
</reference>
<keyword evidence="2" id="KW-1185">Reference proteome</keyword>
<evidence type="ECO:0000313" key="2">
    <source>
        <dbReference type="Proteomes" id="UP000233837"/>
    </source>
</evidence>
<dbReference type="EMBL" id="KZ503436">
    <property type="protein sequence ID" value="PKU64137.1"/>
    <property type="molecule type" value="Genomic_DNA"/>
</dbReference>
<proteinExistence type="predicted"/>
<name>A0A2I0VL51_9ASPA</name>
<gene>
    <name evidence="1" type="ORF">MA16_Dca013393</name>
</gene>
<protein>
    <submittedName>
        <fullName evidence="1">Uncharacterized protein</fullName>
    </submittedName>
</protein>
<organism evidence="1 2">
    <name type="scientific">Dendrobium catenatum</name>
    <dbReference type="NCBI Taxonomy" id="906689"/>
    <lineage>
        <taxon>Eukaryota</taxon>
        <taxon>Viridiplantae</taxon>
        <taxon>Streptophyta</taxon>
        <taxon>Embryophyta</taxon>
        <taxon>Tracheophyta</taxon>
        <taxon>Spermatophyta</taxon>
        <taxon>Magnoliopsida</taxon>
        <taxon>Liliopsida</taxon>
        <taxon>Asparagales</taxon>
        <taxon>Orchidaceae</taxon>
        <taxon>Epidendroideae</taxon>
        <taxon>Malaxideae</taxon>
        <taxon>Dendrobiinae</taxon>
        <taxon>Dendrobium</taxon>
    </lineage>
</organism>
<dbReference type="AlphaFoldDB" id="A0A2I0VL51"/>
<evidence type="ECO:0000313" key="1">
    <source>
        <dbReference type="EMBL" id="PKU64137.1"/>
    </source>
</evidence>
<dbReference type="Proteomes" id="UP000233837">
    <property type="component" value="Unassembled WGS sequence"/>
</dbReference>